<evidence type="ECO:0000259" key="6">
    <source>
        <dbReference type="Pfam" id="PF01029"/>
    </source>
</evidence>
<dbReference type="SUPFAM" id="SSF48013">
    <property type="entry name" value="NusB-like"/>
    <property type="match status" value="1"/>
</dbReference>
<evidence type="ECO:0000256" key="3">
    <source>
        <dbReference type="ARBA" id="ARBA00022884"/>
    </source>
</evidence>
<keyword evidence="4" id="KW-0805">Transcription regulation</keyword>
<dbReference type="InterPro" id="IPR035926">
    <property type="entry name" value="NusB-like_sf"/>
</dbReference>
<sequence>MKRHEQREIALNSLYQHLLLNKDIRKCVYEAMHGTNEIDGYLYSITVDTVAHEYNYIQTINHLLRKDWTFNRLSVLEQAILLMACQEILVNQTPKAVVIDEAVGLAKKYCDDDSYKLINGVLDRL</sequence>
<dbReference type="GO" id="GO:0003723">
    <property type="term" value="F:RNA binding"/>
    <property type="evidence" value="ECO:0007669"/>
    <property type="project" value="UniProtKB-KW"/>
</dbReference>
<evidence type="ECO:0000256" key="1">
    <source>
        <dbReference type="ARBA" id="ARBA00005952"/>
    </source>
</evidence>
<dbReference type="EMBL" id="RJQC01000001">
    <property type="protein sequence ID" value="RNM31592.1"/>
    <property type="molecule type" value="Genomic_DNA"/>
</dbReference>
<evidence type="ECO:0000313" key="7">
    <source>
        <dbReference type="EMBL" id="RNM31592.1"/>
    </source>
</evidence>
<comment type="similarity">
    <text evidence="1">Belongs to the NusB family.</text>
</comment>
<dbReference type="OrthoDB" id="9811381at2"/>
<organism evidence="7 8">
    <name type="scientific">Absicoccus porci</name>
    <dbReference type="NCBI Taxonomy" id="2486576"/>
    <lineage>
        <taxon>Bacteria</taxon>
        <taxon>Bacillati</taxon>
        <taxon>Bacillota</taxon>
        <taxon>Erysipelotrichia</taxon>
        <taxon>Erysipelotrichales</taxon>
        <taxon>Erysipelotrichaceae</taxon>
        <taxon>Absicoccus</taxon>
    </lineage>
</organism>
<evidence type="ECO:0000256" key="5">
    <source>
        <dbReference type="ARBA" id="ARBA00023163"/>
    </source>
</evidence>
<dbReference type="RefSeq" id="WP_128519755.1">
    <property type="nucleotide sequence ID" value="NZ_JBMNSH010000053.1"/>
</dbReference>
<evidence type="ECO:0000313" key="8">
    <source>
        <dbReference type="Proteomes" id="UP000276568"/>
    </source>
</evidence>
<dbReference type="InterPro" id="IPR006027">
    <property type="entry name" value="NusB_RsmB_TIM44"/>
</dbReference>
<dbReference type="Pfam" id="PF01029">
    <property type="entry name" value="NusB"/>
    <property type="match status" value="1"/>
</dbReference>
<keyword evidence="5" id="KW-0804">Transcription</keyword>
<proteinExistence type="inferred from homology"/>
<dbReference type="NCBIfam" id="TIGR01951">
    <property type="entry name" value="nusB"/>
    <property type="match status" value="1"/>
</dbReference>
<feature type="domain" description="NusB/RsmB/TIM44" evidence="6">
    <location>
        <begin position="5"/>
        <end position="124"/>
    </location>
</feature>
<keyword evidence="2" id="KW-0889">Transcription antitermination</keyword>
<keyword evidence="8" id="KW-1185">Reference proteome</keyword>
<evidence type="ECO:0000256" key="4">
    <source>
        <dbReference type="ARBA" id="ARBA00023015"/>
    </source>
</evidence>
<dbReference type="AlphaFoldDB" id="A0A3N0I5K0"/>
<keyword evidence="3" id="KW-0694">RNA-binding</keyword>
<dbReference type="Gene3D" id="1.10.940.10">
    <property type="entry name" value="NusB-like"/>
    <property type="match status" value="1"/>
</dbReference>
<dbReference type="GO" id="GO:0006353">
    <property type="term" value="P:DNA-templated transcription termination"/>
    <property type="evidence" value="ECO:0007669"/>
    <property type="project" value="InterPro"/>
</dbReference>
<dbReference type="InterPro" id="IPR011605">
    <property type="entry name" value="NusB_fam"/>
</dbReference>
<comment type="caution">
    <text evidence="7">The sequence shown here is derived from an EMBL/GenBank/DDBJ whole genome shotgun (WGS) entry which is preliminary data.</text>
</comment>
<reference evidence="7 8" key="1">
    <citation type="submission" date="2018-11" db="EMBL/GenBank/DDBJ databases">
        <title>Clostridium sp. nov., a member of the family Erysipelotrichaceae isolated from pig faeces.</title>
        <authorList>
            <person name="Chang Y.-H."/>
        </authorList>
    </citation>
    <scope>NUCLEOTIDE SEQUENCE [LARGE SCALE GENOMIC DNA]</scope>
    <source>
        <strain evidence="7 8">YH-panp20</strain>
    </source>
</reference>
<dbReference type="GO" id="GO:0005829">
    <property type="term" value="C:cytosol"/>
    <property type="evidence" value="ECO:0007669"/>
    <property type="project" value="TreeGrafter"/>
</dbReference>
<accession>A0A3N0I5K0</accession>
<name>A0A3N0I5K0_9FIRM</name>
<dbReference type="GO" id="GO:0031564">
    <property type="term" value="P:transcription antitermination"/>
    <property type="evidence" value="ECO:0007669"/>
    <property type="project" value="UniProtKB-KW"/>
</dbReference>
<dbReference type="Proteomes" id="UP000276568">
    <property type="component" value="Unassembled WGS sequence"/>
</dbReference>
<dbReference type="PANTHER" id="PTHR11078">
    <property type="entry name" value="N UTILIZATION SUBSTANCE PROTEIN B-RELATED"/>
    <property type="match status" value="1"/>
</dbReference>
<gene>
    <name evidence="7" type="primary">nusB</name>
    <name evidence="7" type="ORF">EDX97_03270</name>
</gene>
<protein>
    <submittedName>
        <fullName evidence="7">Transcription antitermination factor NusB</fullName>
    </submittedName>
</protein>
<dbReference type="PANTHER" id="PTHR11078:SF3">
    <property type="entry name" value="ANTITERMINATION NUSB DOMAIN-CONTAINING PROTEIN"/>
    <property type="match status" value="1"/>
</dbReference>
<evidence type="ECO:0000256" key="2">
    <source>
        <dbReference type="ARBA" id="ARBA00022814"/>
    </source>
</evidence>